<organism evidence="1 2">
    <name type="scientific">Camellia sinensis</name>
    <name type="common">Tea plant</name>
    <name type="synonym">Thea sinensis</name>
    <dbReference type="NCBI Taxonomy" id="4442"/>
    <lineage>
        <taxon>Eukaryota</taxon>
        <taxon>Viridiplantae</taxon>
        <taxon>Streptophyta</taxon>
        <taxon>Embryophyta</taxon>
        <taxon>Tracheophyta</taxon>
        <taxon>Spermatophyta</taxon>
        <taxon>Magnoliopsida</taxon>
        <taxon>eudicotyledons</taxon>
        <taxon>Gunneridae</taxon>
        <taxon>Pentapetalae</taxon>
        <taxon>asterids</taxon>
        <taxon>Ericales</taxon>
        <taxon>Theaceae</taxon>
        <taxon>Camellia</taxon>
    </lineage>
</organism>
<keyword evidence="2" id="KW-1185">Reference proteome</keyword>
<dbReference type="EMBL" id="JACBKZ010000003">
    <property type="protein sequence ID" value="KAF5953380.1"/>
    <property type="molecule type" value="Genomic_DNA"/>
</dbReference>
<evidence type="ECO:0000313" key="1">
    <source>
        <dbReference type="EMBL" id="KAF5953380.1"/>
    </source>
</evidence>
<dbReference type="Proteomes" id="UP000593564">
    <property type="component" value="Unassembled WGS sequence"/>
</dbReference>
<sequence length="50" mass="5296">MKLMCVPIFLQKGALGMDVVSEYLVDEPSVLAIALESDILGIGSSRCVAL</sequence>
<accession>A0A7J7HKF3</accession>
<comment type="caution">
    <text evidence="1">The sequence shown here is derived from an EMBL/GenBank/DDBJ whole genome shotgun (WGS) entry which is preliminary data.</text>
</comment>
<name>A0A7J7HKF3_CAMSI</name>
<gene>
    <name evidence="1" type="ORF">HYC85_006236</name>
</gene>
<evidence type="ECO:0000313" key="2">
    <source>
        <dbReference type="Proteomes" id="UP000593564"/>
    </source>
</evidence>
<reference evidence="2" key="1">
    <citation type="journal article" date="2020" name="Nat. Commun.">
        <title>Genome assembly of wild tea tree DASZ reveals pedigree and selection history of tea varieties.</title>
        <authorList>
            <person name="Zhang W."/>
            <person name="Zhang Y."/>
            <person name="Qiu H."/>
            <person name="Guo Y."/>
            <person name="Wan H."/>
            <person name="Zhang X."/>
            <person name="Scossa F."/>
            <person name="Alseekh S."/>
            <person name="Zhang Q."/>
            <person name="Wang P."/>
            <person name="Xu L."/>
            <person name="Schmidt M.H."/>
            <person name="Jia X."/>
            <person name="Li D."/>
            <person name="Zhu A."/>
            <person name="Guo F."/>
            <person name="Chen W."/>
            <person name="Ni D."/>
            <person name="Usadel B."/>
            <person name="Fernie A.R."/>
            <person name="Wen W."/>
        </authorList>
    </citation>
    <scope>NUCLEOTIDE SEQUENCE [LARGE SCALE GENOMIC DNA]</scope>
    <source>
        <strain evidence="2">cv. G240</strain>
    </source>
</reference>
<protein>
    <submittedName>
        <fullName evidence="1">Uncharacterized protein</fullName>
    </submittedName>
</protein>
<dbReference type="AlphaFoldDB" id="A0A7J7HKF3"/>
<proteinExistence type="predicted"/>
<reference evidence="1 2" key="2">
    <citation type="submission" date="2020-07" db="EMBL/GenBank/DDBJ databases">
        <title>Genome assembly of wild tea tree DASZ reveals pedigree and selection history of tea varieties.</title>
        <authorList>
            <person name="Zhang W."/>
        </authorList>
    </citation>
    <scope>NUCLEOTIDE SEQUENCE [LARGE SCALE GENOMIC DNA]</scope>
    <source>
        <strain evidence="2">cv. G240</strain>
        <tissue evidence="1">Leaf</tissue>
    </source>
</reference>